<accession>A0A2M3ZUE6</accession>
<sequence>MKSVFSLCGAWCVWCCARGTAAWYTGHTGHTGTNTSRDSITASGTNANMRPDGGASVDGGTVTAVTGRSRRRRRRRQLHGPPPVAKQFLLDIGRQGMEHFTVNVGGK</sequence>
<organism evidence="3">
    <name type="scientific">Anopheles braziliensis</name>
    <dbReference type="NCBI Taxonomy" id="58242"/>
    <lineage>
        <taxon>Eukaryota</taxon>
        <taxon>Metazoa</taxon>
        <taxon>Ecdysozoa</taxon>
        <taxon>Arthropoda</taxon>
        <taxon>Hexapoda</taxon>
        <taxon>Insecta</taxon>
        <taxon>Pterygota</taxon>
        <taxon>Neoptera</taxon>
        <taxon>Endopterygota</taxon>
        <taxon>Diptera</taxon>
        <taxon>Nematocera</taxon>
        <taxon>Culicoidea</taxon>
        <taxon>Culicidae</taxon>
        <taxon>Anophelinae</taxon>
        <taxon>Anopheles</taxon>
    </lineage>
</organism>
<feature type="chain" id="PRO_5014630212" evidence="2">
    <location>
        <begin position="23"/>
        <end position="107"/>
    </location>
</feature>
<evidence type="ECO:0000256" key="2">
    <source>
        <dbReference type="SAM" id="SignalP"/>
    </source>
</evidence>
<feature type="region of interest" description="Disordered" evidence="1">
    <location>
        <begin position="27"/>
        <end position="86"/>
    </location>
</feature>
<protein>
    <submittedName>
        <fullName evidence="3">Putative secreted peptide</fullName>
    </submittedName>
</protein>
<dbReference type="EMBL" id="GGFM01011364">
    <property type="protein sequence ID" value="MBW32115.1"/>
    <property type="molecule type" value="Transcribed_RNA"/>
</dbReference>
<keyword evidence="2" id="KW-0732">Signal</keyword>
<proteinExistence type="predicted"/>
<feature type="compositionally biased region" description="Polar residues" evidence="1">
    <location>
        <begin position="36"/>
        <end position="48"/>
    </location>
</feature>
<evidence type="ECO:0000256" key="1">
    <source>
        <dbReference type="SAM" id="MobiDB-lite"/>
    </source>
</evidence>
<evidence type="ECO:0000313" key="3">
    <source>
        <dbReference type="EMBL" id="MBW32115.1"/>
    </source>
</evidence>
<reference evidence="3" key="1">
    <citation type="submission" date="2018-01" db="EMBL/GenBank/DDBJ databases">
        <title>An insight into the sialome of Amazonian anophelines.</title>
        <authorList>
            <person name="Ribeiro J.M."/>
            <person name="Scarpassa V."/>
            <person name="Calvo E."/>
        </authorList>
    </citation>
    <scope>NUCLEOTIDE SEQUENCE</scope>
    <source>
        <tissue evidence="3">Salivary glands</tissue>
    </source>
</reference>
<feature type="signal peptide" evidence="2">
    <location>
        <begin position="1"/>
        <end position="22"/>
    </location>
</feature>
<name>A0A2M3ZUE6_9DIPT</name>
<feature type="compositionally biased region" description="Basic residues" evidence="1">
    <location>
        <begin position="68"/>
        <end position="78"/>
    </location>
</feature>
<dbReference type="AlphaFoldDB" id="A0A2M3ZUE6"/>